<dbReference type="Gene3D" id="6.10.140.1460">
    <property type="match status" value="1"/>
</dbReference>
<evidence type="ECO:0000256" key="1">
    <source>
        <dbReference type="SAM" id="MobiDB-lite"/>
    </source>
</evidence>
<feature type="region of interest" description="Disordered" evidence="1">
    <location>
        <begin position="108"/>
        <end position="138"/>
    </location>
</feature>
<feature type="chain" id="PRO_5034327716" description="Prolyl 4-hydroxylase N-terminal domain-containing protein" evidence="2">
    <location>
        <begin position="18"/>
        <end position="138"/>
    </location>
</feature>
<evidence type="ECO:0000256" key="2">
    <source>
        <dbReference type="SAM" id="SignalP"/>
    </source>
</evidence>
<protein>
    <recommendedName>
        <fullName evidence="3">Prolyl 4-hydroxylase N-terminal domain-containing protein</fullName>
    </recommendedName>
</protein>
<dbReference type="GO" id="GO:0004656">
    <property type="term" value="F:procollagen-proline 4-dioxygenase activity"/>
    <property type="evidence" value="ECO:0007669"/>
    <property type="project" value="InterPro"/>
</dbReference>
<proteinExistence type="predicted"/>
<organism evidence="4">
    <name type="scientific">Castor canadensis</name>
    <name type="common">American beaver</name>
    <dbReference type="NCBI Taxonomy" id="51338"/>
    <lineage>
        <taxon>Eukaryota</taxon>
        <taxon>Metazoa</taxon>
        <taxon>Chordata</taxon>
        <taxon>Craniata</taxon>
        <taxon>Vertebrata</taxon>
        <taxon>Euteleostomi</taxon>
        <taxon>Mammalia</taxon>
        <taxon>Eutheria</taxon>
        <taxon>Euarchontoglires</taxon>
        <taxon>Glires</taxon>
        <taxon>Rodentia</taxon>
        <taxon>Castorimorpha</taxon>
        <taxon>Castoridae</taxon>
        <taxon>Castor</taxon>
    </lineage>
</organism>
<dbReference type="Ensembl" id="ENSCCNT00000007748.1">
    <property type="protein sequence ID" value="ENSCCNP00000005893.1"/>
    <property type="gene ID" value="ENSCCNG00000006249.1"/>
</dbReference>
<name>A0A8C0ZND1_CASCN</name>
<sequence length="138" mass="15330">RGKWSSLLSQLPLLVAGRPAPQELSARPLRFFTLLFNVCTPCQPSLGVTVISGSKVMLLSFRFYDKVLSLHEDSTAPVVNPLLAFTLIKRLQSDWKNVVHSLEASENIRGKEEESWSVSPPSDKREIAMGYDEGQQSG</sequence>
<dbReference type="Pfam" id="PF08336">
    <property type="entry name" value="P4Ha_N"/>
    <property type="match status" value="1"/>
</dbReference>
<evidence type="ECO:0000259" key="3">
    <source>
        <dbReference type="Pfam" id="PF08336"/>
    </source>
</evidence>
<dbReference type="InterPro" id="IPR013547">
    <property type="entry name" value="P4H_N"/>
</dbReference>
<feature type="signal peptide" evidence="2">
    <location>
        <begin position="1"/>
        <end position="17"/>
    </location>
</feature>
<accession>A0A8C0ZND1</accession>
<evidence type="ECO:0000313" key="4">
    <source>
        <dbReference type="Ensembl" id="ENSCCNP00000005893.1"/>
    </source>
</evidence>
<keyword evidence="2" id="KW-0732">Signal</keyword>
<reference evidence="4" key="1">
    <citation type="submission" date="2023-09" db="UniProtKB">
        <authorList>
            <consortium name="Ensembl"/>
        </authorList>
    </citation>
    <scope>IDENTIFICATION</scope>
</reference>
<dbReference type="AlphaFoldDB" id="A0A8C0ZND1"/>
<dbReference type="GO" id="GO:0005783">
    <property type="term" value="C:endoplasmic reticulum"/>
    <property type="evidence" value="ECO:0007669"/>
    <property type="project" value="InterPro"/>
</dbReference>
<feature type="domain" description="Prolyl 4-hydroxylase N-terminal" evidence="3">
    <location>
        <begin position="70"/>
        <end position="106"/>
    </location>
</feature>